<proteinExistence type="predicted"/>
<keyword evidence="2" id="KW-1185">Reference proteome</keyword>
<dbReference type="AlphaFoldDB" id="A0A843V779"/>
<accession>A0A843V779</accession>
<organism evidence="1 2">
    <name type="scientific">Colocasia esculenta</name>
    <name type="common">Wild taro</name>
    <name type="synonym">Arum esculentum</name>
    <dbReference type="NCBI Taxonomy" id="4460"/>
    <lineage>
        <taxon>Eukaryota</taxon>
        <taxon>Viridiplantae</taxon>
        <taxon>Streptophyta</taxon>
        <taxon>Embryophyta</taxon>
        <taxon>Tracheophyta</taxon>
        <taxon>Spermatophyta</taxon>
        <taxon>Magnoliopsida</taxon>
        <taxon>Liliopsida</taxon>
        <taxon>Araceae</taxon>
        <taxon>Aroideae</taxon>
        <taxon>Colocasieae</taxon>
        <taxon>Colocasia</taxon>
    </lineage>
</organism>
<dbReference type="EMBL" id="NMUH01001163">
    <property type="protein sequence ID" value="MQL89610.1"/>
    <property type="molecule type" value="Genomic_DNA"/>
</dbReference>
<gene>
    <name evidence="1" type="ORF">Taro_022189</name>
</gene>
<protein>
    <submittedName>
        <fullName evidence="1">Uncharacterized protein</fullName>
    </submittedName>
</protein>
<evidence type="ECO:0000313" key="2">
    <source>
        <dbReference type="Proteomes" id="UP000652761"/>
    </source>
</evidence>
<reference evidence="1" key="1">
    <citation type="submission" date="2017-07" db="EMBL/GenBank/DDBJ databases">
        <title>Taro Niue Genome Assembly and Annotation.</title>
        <authorList>
            <person name="Atibalentja N."/>
            <person name="Keating K."/>
            <person name="Fields C.J."/>
        </authorList>
    </citation>
    <scope>NUCLEOTIDE SEQUENCE</scope>
    <source>
        <strain evidence="1">Niue_2</strain>
        <tissue evidence="1">Leaf</tissue>
    </source>
</reference>
<dbReference type="Proteomes" id="UP000652761">
    <property type="component" value="Unassembled WGS sequence"/>
</dbReference>
<name>A0A843V779_COLES</name>
<sequence>MVSIGFDQVEYKVVADERGKKMSLVCLISYSPATKSSSTRPQQVLKLVPRVSDESGRIRRIRDRIVADPRIGSDRIGSTRFAAGRRIHADHNSARP</sequence>
<comment type="caution">
    <text evidence="1">The sequence shown here is derived from an EMBL/GenBank/DDBJ whole genome shotgun (WGS) entry which is preliminary data.</text>
</comment>
<evidence type="ECO:0000313" key="1">
    <source>
        <dbReference type="EMBL" id="MQL89610.1"/>
    </source>
</evidence>